<reference evidence="4 5" key="1">
    <citation type="journal article" date="2021" name="Nat. Plants">
        <title>The Taxus genome provides insights into paclitaxel biosynthesis.</title>
        <authorList>
            <person name="Xiong X."/>
            <person name="Gou J."/>
            <person name="Liao Q."/>
            <person name="Li Y."/>
            <person name="Zhou Q."/>
            <person name="Bi G."/>
            <person name="Li C."/>
            <person name="Du R."/>
            <person name="Wang X."/>
            <person name="Sun T."/>
            <person name="Guo L."/>
            <person name="Liang H."/>
            <person name="Lu P."/>
            <person name="Wu Y."/>
            <person name="Zhang Z."/>
            <person name="Ro D.K."/>
            <person name="Shang Y."/>
            <person name="Huang S."/>
            <person name="Yan J."/>
        </authorList>
    </citation>
    <scope>NUCLEOTIDE SEQUENCE [LARGE SCALE GENOMIC DNA]</scope>
    <source>
        <strain evidence="4">Ta-2019</strain>
    </source>
</reference>
<accession>A0AA38FKL6</accession>
<evidence type="ECO:0000313" key="5">
    <source>
        <dbReference type="Proteomes" id="UP000824469"/>
    </source>
</evidence>
<dbReference type="Gene3D" id="2.60.120.330">
    <property type="entry name" value="B-lactam Antibiotic, Isopenicillin N Synthase, Chain"/>
    <property type="match status" value="1"/>
</dbReference>
<dbReference type="InterPro" id="IPR026992">
    <property type="entry name" value="DIOX_N"/>
</dbReference>
<name>A0AA38FKL6_TAXCH</name>
<dbReference type="EMBL" id="JAHRHJ020000008">
    <property type="protein sequence ID" value="KAH9305596.1"/>
    <property type="molecule type" value="Genomic_DNA"/>
</dbReference>
<feature type="non-terminal residue" evidence="4">
    <location>
        <position position="1"/>
    </location>
</feature>
<evidence type="ECO:0000259" key="3">
    <source>
        <dbReference type="Pfam" id="PF14226"/>
    </source>
</evidence>
<evidence type="ECO:0000313" key="4">
    <source>
        <dbReference type="EMBL" id="KAH9305596.1"/>
    </source>
</evidence>
<dbReference type="AlphaFoldDB" id="A0AA38FKL6"/>
<protein>
    <recommendedName>
        <fullName evidence="3">Non-haem dioxygenase N-terminal domain-containing protein</fullName>
    </recommendedName>
</protein>
<dbReference type="Proteomes" id="UP000824469">
    <property type="component" value="Unassembled WGS sequence"/>
</dbReference>
<feature type="non-terminal residue" evidence="4">
    <location>
        <position position="165"/>
    </location>
</feature>
<evidence type="ECO:0000256" key="1">
    <source>
        <dbReference type="ARBA" id="ARBA00022723"/>
    </source>
</evidence>
<dbReference type="InterPro" id="IPR027443">
    <property type="entry name" value="IPNS-like_sf"/>
</dbReference>
<organism evidence="4 5">
    <name type="scientific">Taxus chinensis</name>
    <name type="common">Chinese yew</name>
    <name type="synonym">Taxus wallichiana var. chinensis</name>
    <dbReference type="NCBI Taxonomy" id="29808"/>
    <lineage>
        <taxon>Eukaryota</taxon>
        <taxon>Viridiplantae</taxon>
        <taxon>Streptophyta</taxon>
        <taxon>Embryophyta</taxon>
        <taxon>Tracheophyta</taxon>
        <taxon>Spermatophyta</taxon>
        <taxon>Pinopsida</taxon>
        <taxon>Pinidae</taxon>
        <taxon>Conifers II</taxon>
        <taxon>Cupressales</taxon>
        <taxon>Taxaceae</taxon>
        <taxon>Taxus</taxon>
    </lineage>
</organism>
<dbReference type="OMA" id="PEMMAFH"/>
<feature type="domain" description="Non-haem dioxygenase N-terminal" evidence="3">
    <location>
        <begin position="48"/>
        <end position="127"/>
    </location>
</feature>
<dbReference type="SUPFAM" id="SSF51197">
    <property type="entry name" value="Clavaminate synthase-like"/>
    <property type="match status" value="1"/>
</dbReference>
<evidence type="ECO:0000256" key="2">
    <source>
        <dbReference type="ARBA" id="ARBA00023004"/>
    </source>
</evidence>
<keyword evidence="2" id="KW-0408">Iron</keyword>
<dbReference type="PANTHER" id="PTHR47990">
    <property type="entry name" value="2-OXOGLUTARATE (2OG) AND FE(II)-DEPENDENT OXYGENASE SUPERFAMILY PROTEIN-RELATED"/>
    <property type="match status" value="1"/>
</dbReference>
<gene>
    <name evidence="4" type="ORF">KI387_010000</name>
</gene>
<sequence>YAFYPRNLTIHDSIKNRNAFNCRVCCGEAIMPSSLQSPIEIPVNELDLPLIDISEFPLEFGDHLQYHPEVTKLRDACREWGFFRLVNHGIPIDLLQKVQTVAKELLSMPTEDKDRATDSYPAESYVRTPVVPPSYETFCFLDLPNLDSVQKISARIWPEQGNSIF</sequence>
<proteinExistence type="predicted"/>
<dbReference type="GO" id="GO:0046872">
    <property type="term" value="F:metal ion binding"/>
    <property type="evidence" value="ECO:0007669"/>
    <property type="project" value="UniProtKB-KW"/>
</dbReference>
<dbReference type="Pfam" id="PF14226">
    <property type="entry name" value="DIOX_N"/>
    <property type="match status" value="1"/>
</dbReference>
<dbReference type="InterPro" id="IPR050231">
    <property type="entry name" value="Iron_ascorbate_oxido_reductase"/>
</dbReference>
<keyword evidence="5" id="KW-1185">Reference proteome</keyword>
<comment type="caution">
    <text evidence="4">The sequence shown here is derived from an EMBL/GenBank/DDBJ whole genome shotgun (WGS) entry which is preliminary data.</text>
</comment>
<keyword evidence="1" id="KW-0479">Metal-binding</keyword>